<organism evidence="2 3">
    <name type="scientific">Vanilla planifolia</name>
    <name type="common">Vanilla</name>
    <dbReference type="NCBI Taxonomy" id="51239"/>
    <lineage>
        <taxon>Eukaryota</taxon>
        <taxon>Viridiplantae</taxon>
        <taxon>Streptophyta</taxon>
        <taxon>Embryophyta</taxon>
        <taxon>Tracheophyta</taxon>
        <taxon>Spermatophyta</taxon>
        <taxon>Magnoliopsida</taxon>
        <taxon>Liliopsida</taxon>
        <taxon>Asparagales</taxon>
        <taxon>Orchidaceae</taxon>
        <taxon>Vanilloideae</taxon>
        <taxon>Vanilleae</taxon>
        <taxon>Vanilla</taxon>
    </lineage>
</organism>
<reference evidence="2 3" key="1">
    <citation type="journal article" date="2020" name="Nat. Food">
        <title>A phased Vanilla planifolia genome enables genetic improvement of flavour and production.</title>
        <authorList>
            <person name="Hasing T."/>
            <person name="Tang H."/>
            <person name="Brym M."/>
            <person name="Khazi F."/>
            <person name="Huang T."/>
            <person name="Chambers A.H."/>
        </authorList>
    </citation>
    <scope>NUCLEOTIDE SEQUENCE [LARGE SCALE GENOMIC DNA]</scope>
    <source>
        <tissue evidence="2">Leaf</tissue>
    </source>
</reference>
<dbReference type="PANTHER" id="PTHR34945:SF4">
    <property type="entry name" value="2-OXOGLUTARATE (2OG) AND FE(II)-DEPENDENT OXYGENASE SUPERFAMILY PROTEIN"/>
    <property type="match status" value="1"/>
</dbReference>
<proteinExistence type="predicted"/>
<evidence type="ECO:0000313" key="3">
    <source>
        <dbReference type="Proteomes" id="UP000639772"/>
    </source>
</evidence>
<sequence>MATNPARSSNPRTARAPPPTPIATGKGLRTAAVDDEVLAEYLDTSLKVPDLTLPHAYFPSRSTSPTKMSAEIGLSALAAGDEASVRWIVSAAAESGAFRIDGGDVVTSEEVRTAIEVGDSVFDSMAARRRGLVSRFDGGGIGEEICWHRSRRKEMEPVLEDVSPETYRTFRERMEVTAAKLEMVADCISHILCENLKDETHSRRPPKLQSVLYLRRRRQHLLGEIVANHGWETGARFLSVHLPIDDRMFRIHSSAVSATFSLPAGSFLVTIGEQLQEWCNEEYKACFGELLLNPRVDPDPLFSMEFVVFSLPESCPASSSRKRALGVMDQLLGILLIAVLYNIWLRSEELKLLLLPEFKLQTSNRLAVKNRNMEGSGRKNASCSILLSGEVHNVGRWEVTIWLVVAFTQFDCVSVLNFGKISSLKVDESVTLSELPLFIDYENVQISIDETFLFELTTGDLQNITASISKDNYLGGDG</sequence>
<comment type="caution">
    <text evidence="2">The sequence shown here is derived from an EMBL/GenBank/DDBJ whole genome shotgun (WGS) entry which is preliminary data.</text>
</comment>
<name>A0A835PVY8_VANPL</name>
<dbReference type="SUPFAM" id="SSF51197">
    <property type="entry name" value="Clavaminate synthase-like"/>
    <property type="match status" value="1"/>
</dbReference>
<evidence type="ECO:0000313" key="2">
    <source>
        <dbReference type="EMBL" id="KAG0459451.1"/>
    </source>
</evidence>
<dbReference type="Proteomes" id="UP000639772">
    <property type="component" value="Chromosome 12"/>
</dbReference>
<dbReference type="OrthoDB" id="1523082at2759"/>
<gene>
    <name evidence="2" type="ORF">HPP92_022579</name>
</gene>
<dbReference type="EMBL" id="JADCNM010000012">
    <property type="protein sequence ID" value="KAG0459451.1"/>
    <property type="molecule type" value="Genomic_DNA"/>
</dbReference>
<protein>
    <submittedName>
        <fullName evidence="2">Uncharacterized protein</fullName>
    </submittedName>
</protein>
<feature type="compositionally biased region" description="Low complexity" evidence="1">
    <location>
        <begin position="1"/>
        <end position="15"/>
    </location>
</feature>
<dbReference type="InterPro" id="IPR027443">
    <property type="entry name" value="IPNS-like_sf"/>
</dbReference>
<dbReference type="Gene3D" id="2.60.120.330">
    <property type="entry name" value="B-lactam Antibiotic, Isopenicillin N Synthase, Chain"/>
    <property type="match status" value="1"/>
</dbReference>
<accession>A0A835PVY8</accession>
<evidence type="ECO:0000256" key="1">
    <source>
        <dbReference type="SAM" id="MobiDB-lite"/>
    </source>
</evidence>
<dbReference type="AlphaFoldDB" id="A0A835PVY8"/>
<dbReference type="PANTHER" id="PTHR34945">
    <property type="entry name" value="2-OXOGLUTARATE (2OG) AND FE(II)-DEPENDENT OXYGENASE SUPERFAMILY PROTEIN"/>
    <property type="match status" value="1"/>
</dbReference>
<feature type="region of interest" description="Disordered" evidence="1">
    <location>
        <begin position="1"/>
        <end position="26"/>
    </location>
</feature>